<dbReference type="RefSeq" id="WP_219068423.1">
    <property type="nucleotide sequence ID" value="NZ_CAJUXY010000037.1"/>
</dbReference>
<gene>
    <name evidence="2" type="ORF">M5I08_02505</name>
</gene>
<dbReference type="EMBL" id="CP097320">
    <property type="protein sequence ID" value="UQX11414.1"/>
    <property type="molecule type" value="Genomic_DNA"/>
</dbReference>
<name>A0ABY4QKN7_9MYCO</name>
<feature type="region of interest" description="Disordered" evidence="1">
    <location>
        <begin position="1"/>
        <end position="28"/>
    </location>
</feature>
<evidence type="ECO:0000256" key="1">
    <source>
        <dbReference type="SAM" id="MobiDB-lite"/>
    </source>
</evidence>
<dbReference type="Proteomes" id="UP001056610">
    <property type="component" value="Chromosome"/>
</dbReference>
<sequence>MGDDSDRELGMRSHRPGASPVDDGFSGRRRRSRDFLMSLEFDRFQAIDQLVSSFSCLFGSLRDRLPDSGVIVVVYRELSMHGDQSFARCTLTRF</sequence>
<keyword evidence="3" id="KW-1185">Reference proteome</keyword>
<organism evidence="2 3">
    <name type="scientific">Candidatus Mycobacterium methanotrophicum</name>
    <dbReference type="NCBI Taxonomy" id="2943498"/>
    <lineage>
        <taxon>Bacteria</taxon>
        <taxon>Bacillati</taxon>
        <taxon>Actinomycetota</taxon>
        <taxon>Actinomycetes</taxon>
        <taxon>Mycobacteriales</taxon>
        <taxon>Mycobacteriaceae</taxon>
        <taxon>Mycobacterium</taxon>
    </lineage>
</organism>
<evidence type="ECO:0000313" key="2">
    <source>
        <dbReference type="EMBL" id="UQX11414.1"/>
    </source>
</evidence>
<accession>A0ABY4QKN7</accession>
<protein>
    <submittedName>
        <fullName evidence="2">Uncharacterized protein</fullName>
    </submittedName>
</protein>
<reference evidence="2" key="1">
    <citation type="submission" date="2022-05" db="EMBL/GenBank/DDBJ databases">
        <title>A methanotrophic Mycobacterium dominates a cave microbial ecosystem.</title>
        <authorList>
            <person name="Van Spanning R.J.M."/>
            <person name="Guan Q."/>
            <person name="Melkonian C."/>
            <person name="Gallant J."/>
            <person name="Polerecky L."/>
            <person name="Flot J.-F."/>
            <person name="Brandt B.W."/>
            <person name="Braster M."/>
            <person name="Iturbe Espinoza P."/>
            <person name="Aerts J."/>
            <person name="Meima-Franke M."/>
            <person name="Piersma S.R."/>
            <person name="Bunduc C."/>
            <person name="Ummels R."/>
            <person name="Pain A."/>
            <person name="Fleming E.J."/>
            <person name="van der Wel N."/>
            <person name="Gherman V.D."/>
            <person name="Sarbu S.M."/>
            <person name="Bodelier P.L.E."/>
            <person name="Bitter W."/>
        </authorList>
    </citation>
    <scope>NUCLEOTIDE SEQUENCE</scope>
    <source>
        <strain evidence="2">Sulfur Cave</strain>
    </source>
</reference>
<proteinExistence type="predicted"/>
<evidence type="ECO:0000313" key="3">
    <source>
        <dbReference type="Proteomes" id="UP001056610"/>
    </source>
</evidence>